<sequence length="861" mass="95476">MKRKKRILAVLLAIVTIIAMMPVMNGKAAQNDTEETNNSIQNGTNAISSTLAWSDDWVLLNHSYEYNHDLAIAGAVLAGMAYTGEVATKAALVQIGCNPKEIAANYNLDYTNEDAGGVNQAAYAIARKKVSTENGNKEILYVVIRGTASAQEWMSNVNISDTTKKAEMYHEGFDIVRKQILTEITKYAMQYGMDLPNTSVYIVGHSRGAAIANLLGASLNQVAQQGSLGLAADKIFTYTYATPNTTTDPTASSELYNNIYNIINPEDLVTMLPLAQWGYTRYGIDKVFYSSSFAGAAEYQQKYAWMNTYFKMLNQRDYANMEGGIILNAKLSQAITKSMAATVEQYYTKLPFSLHDLIIQALGQQTTNTLTDELEEETRRTFADLQEETNTEGLAVKLIQLLYQLCGIQFNGTESLSDMHLPQTYLAWLMSGEQNCFYNGTAKSLAVSGATDFVLTDTTGTVMLQMTDGAIDINNTDKTYYPIIDRTGTVYFTVPITEDYQLAIHAPADTAVNVTAEHYNQKMQVDNQRVVTENSLKAGEELILTIPAGEDLSIIEEEKPELQGGIHYSTHVQNIGWMDAVSDGQLSGTTGQNLRLEGIRIHFDESLGTGDVEYRTHVSNLGWGNWNRNGETSGTTGQSLRLEAIQIRLTGELAEKYDIYYAVHIQNKGWMNWAKNGAAAGSQGQSLRLEGIRIQLVEKGSSAPEPINSKNRTAFSAVHLVGYETYVQNLKWQNEVYDGTMGGTTGQNLRLEAIRIRTVGNAYTGTIQYRTHIQNLGWEKEFKNANEISGTRGKSLRLEGIQIRLTEELAQYYDVYYRVHVQNEGWQAWVKNGETAGTTGKSLRLEGIRIVLVEKGEQPPV</sequence>
<feature type="signal peptide" evidence="1">
    <location>
        <begin position="1"/>
        <end position="28"/>
    </location>
</feature>
<gene>
    <name evidence="3" type="ORF">IAC96_01505</name>
</gene>
<accession>A0A9D1ECV8</accession>
<comment type="caution">
    <text evidence="3">The sequence shown here is derived from an EMBL/GenBank/DDBJ whole genome shotgun (WGS) entry which is preliminary data.</text>
</comment>
<organism evidence="3 4">
    <name type="scientific">Candidatus Fimimorpha faecalis</name>
    <dbReference type="NCBI Taxonomy" id="2840824"/>
    <lineage>
        <taxon>Bacteria</taxon>
        <taxon>Bacillati</taxon>
        <taxon>Bacillota</taxon>
        <taxon>Clostridia</taxon>
        <taxon>Eubacteriales</taxon>
        <taxon>Candidatus Fimimorpha</taxon>
    </lineage>
</organism>
<keyword evidence="1" id="KW-0732">Signal</keyword>
<reference evidence="3" key="1">
    <citation type="submission" date="2020-10" db="EMBL/GenBank/DDBJ databases">
        <authorList>
            <person name="Gilroy R."/>
        </authorList>
    </citation>
    <scope>NUCLEOTIDE SEQUENCE</scope>
    <source>
        <strain evidence="3">ChiW13-3771</strain>
    </source>
</reference>
<reference evidence="3" key="2">
    <citation type="journal article" date="2021" name="PeerJ">
        <title>Extensive microbial diversity within the chicken gut microbiome revealed by metagenomics and culture.</title>
        <authorList>
            <person name="Gilroy R."/>
            <person name="Ravi A."/>
            <person name="Getino M."/>
            <person name="Pursley I."/>
            <person name="Horton D.L."/>
            <person name="Alikhan N.F."/>
            <person name="Baker D."/>
            <person name="Gharbi K."/>
            <person name="Hall N."/>
            <person name="Watson M."/>
            <person name="Adriaenssens E.M."/>
            <person name="Foster-Nyarko E."/>
            <person name="Jarju S."/>
            <person name="Secka A."/>
            <person name="Antonio M."/>
            <person name="Oren A."/>
            <person name="Chaudhuri R.R."/>
            <person name="La Ragione R."/>
            <person name="Hildebrand F."/>
            <person name="Pallen M.J."/>
        </authorList>
    </citation>
    <scope>NUCLEOTIDE SEQUENCE</scope>
    <source>
        <strain evidence="3">ChiW13-3771</strain>
    </source>
</reference>
<proteinExistence type="predicted"/>
<feature type="domain" description="Fungal lipase-type" evidence="2">
    <location>
        <begin position="141"/>
        <end position="275"/>
    </location>
</feature>
<dbReference type="SMART" id="SM00728">
    <property type="entry name" value="ChW"/>
    <property type="match status" value="6"/>
</dbReference>
<name>A0A9D1ECV8_9FIRM</name>
<dbReference type="InterPro" id="IPR051218">
    <property type="entry name" value="Sec_MonoDiacylglyc_Lipase"/>
</dbReference>
<evidence type="ECO:0000313" key="3">
    <source>
        <dbReference type="EMBL" id="HIR87603.1"/>
    </source>
</evidence>
<protein>
    <recommendedName>
        <fullName evidence="2">Fungal lipase-type domain-containing protein</fullName>
    </recommendedName>
</protein>
<dbReference type="PANTHER" id="PTHR45856:SF24">
    <property type="entry name" value="FUNGAL LIPASE-LIKE DOMAIN-CONTAINING PROTEIN"/>
    <property type="match status" value="1"/>
</dbReference>
<evidence type="ECO:0000259" key="2">
    <source>
        <dbReference type="Pfam" id="PF01764"/>
    </source>
</evidence>
<feature type="chain" id="PRO_5038691028" description="Fungal lipase-type domain-containing protein" evidence="1">
    <location>
        <begin position="29"/>
        <end position="861"/>
    </location>
</feature>
<evidence type="ECO:0000256" key="1">
    <source>
        <dbReference type="SAM" id="SignalP"/>
    </source>
</evidence>
<evidence type="ECO:0000313" key="4">
    <source>
        <dbReference type="Proteomes" id="UP000824201"/>
    </source>
</evidence>
<dbReference type="Pfam" id="PF07538">
    <property type="entry name" value="ChW"/>
    <property type="match status" value="6"/>
</dbReference>
<dbReference type="InterPro" id="IPR002921">
    <property type="entry name" value="Fungal_lipase-type"/>
</dbReference>
<dbReference type="GO" id="GO:0006629">
    <property type="term" value="P:lipid metabolic process"/>
    <property type="evidence" value="ECO:0007669"/>
    <property type="project" value="InterPro"/>
</dbReference>
<dbReference type="EMBL" id="DVHN01000015">
    <property type="protein sequence ID" value="HIR87603.1"/>
    <property type="molecule type" value="Genomic_DNA"/>
</dbReference>
<dbReference type="PANTHER" id="PTHR45856">
    <property type="entry name" value="ALPHA/BETA-HYDROLASES SUPERFAMILY PROTEIN"/>
    <property type="match status" value="1"/>
</dbReference>
<dbReference type="Gene3D" id="3.40.50.1820">
    <property type="entry name" value="alpha/beta hydrolase"/>
    <property type="match status" value="1"/>
</dbReference>
<dbReference type="SUPFAM" id="SSF53474">
    <property type="entry name" value="alpha/beta-Hydrolases"/>
    <property type="match status" value="1"/>
</dbReference>
<dbReference type="Pfam" id="PF01764">
    <property type="entry name" value="Lipase_3"/>
    <property type="match status" value="1"/>
</dbReference>
<dbReference type="AlphaFoldDB" id="A0A9D1ECV8"/>
<dbReference type="InterPro" id="IPR006637">
    <property type="entry name" value="ChW"/>
</dbReference>
<dbReference type="Proteomes" id="UP000824201">
    <property type="component" value="Unassembled WGS sequence"/>
</dbReference>
<dbReference type="InterPro" id="IPR029058">
    <property type="entry name" value="AB_hydrolase_fold"/>
</dbReference>